<feature type="binding site" evidence="6">
    <location>
        <position position="103"/>
    </location>
    <ligand>
        <name>Zn(2+)</name>
        <dbReference type="ChEBI" id="CHEBI:29105"/>
    </ligand>
</feature>
<keyword evidence="6" id="KW-0342">GTP-binding</keyword>
<gene>
    <name evidence="6" type="primary">folE</name>
    <name evidence="8" type="ORF">SAMN06265348_103498</name>
</gene>
<dbReference type="InterPro" id="IPR043134">
    <property type="entry name" value="GTP-CH-I_N"/>
</dbReference>
<sequence length="211" mass="23872">MENHIQDPFDEDNDGYIKVDRYNASKITSIANHYTEILSTIGEDPSREGLLKTPERVAKSLQYLTHGYDLDPAEILRSAMFKEDYSQMVVVKDIEVYSMCEHHMLPFFGKAHIAYIPNGHIVGLSKIPRVVDAFARRLQVQERLTNEIRDCIQETLNPAGVAVVIECQHLCMAMRGIQKQNSVTTTSAFTGGFASDKTRAEFLRLITAKLH</sequence>
<evidence type="ECO:0000256" key="1">
    <source>
        <dbReference type="ARBA" id="ARBA00001052"/>
    </source>
</evidence>
<dbReference type="GO" id="GO:0003934">
    <property type="term" value="F:GTP cyclohydrolase I activity"/>
    <property type="evidence" value="ECO:0007669"/>
    <property type="project" value="UniProtKB-UniRule"/>
</dbReference>
<dbReference type="Gene3D" id="1.10.286.10">
    <property type="match status" value="1"/>
</dbReference>
<keyword evidence="6" id="KW-0479">Metal-binding</keyword>
<dbReference type="InterPro" id="IPR001474">
    <property type="entry name" value="GTP_CycHdrlase_I"/>
</dbReference>
<dbReference type="Gene3D" id="3.30.1130.10">
    <property type="match status" value="1"/>
</dbReference>
<dbReference type="Proteomes" id="UP000320300">
    <property type="component" value="Unassembled WGS sequence"/>
</dbReference>
<evidence type="ECO:0000313" key="8">
    <source>
        <dbReference type="EMBL" id="SMO57520.1"/>
    </source>
</evidence>
<evidence type="ECO:0000256" key="3">
    <source>
        <dbReference type="ARBA" id="ARBA00008085"/>
    </source>
</evidence>
<evidence type="ECO:0000259" key="7">
    <source>
        <dbReference type="Pfam" id="PF01227"/>
    </source>
</evidence>
<dbReference type="EC" id="3.5.4.16" evidence="6"/>
<comment type="catalytic activity">
    <reaction evidence="1 6">
        <text>GTP + H2O = 7,8-dihydroneopterin 3'-triphosphate + formate + H(+)</text>
        <dbReference type="Rhea" id="RHEA:17473"/>
        <dbReference type="ChEBI" id="CHEBI:15377"/>
        <dbReference type="ChEBI" id="CHEBI:15378"/>
        <dbReference type="ChEBI" id="CHEBI:15740"/>
        <dbReference type="ChEBI" id="CHEBI:37565"/>
        <dbReference type="ChEBI" id="CHEBI:58462"/>
        <dbReference type="EC" id="3.5.4.16"/>
    </reaction>
</comment>
<keyword evidence="5 6" id="KW-0378">Hydrolase</keyword>
<dbReference type="InterPro" id="IPR018234">
    <property type="entry name" value="GTP_CycHdrlase_I_CS"/>
</dbReference>
<dbReference type="NCBIfam" id="TIGR00063">
    <property type="entry name" value="folE"/>
    <property type="match status" value="1"/>
</dbReference>
<comment type="pathway">
    <text evidence="2 6">Cofactor biosynthesis; 7,8-dihydroneopterin triphosphate biosynthesis; 7,8-dihydroneopterin triphosphate from GTP: step 1/1.</text>
</comment>
<keyword evidence="4 6" id="KW-0554">One-carbon metabolism</keyword>
<dbReference type="PANTHER" id="PTHR11109:SF7">
    <property type="entry name" value="GTP CYCLOHYDROLASE 1"/>
    <property type="match status" value="1"/>
</dbReference>
<name>A0A521CFI6_9SPHI</name>
<dbReference type="GO" id="GO:0006730">
    <property type="term" value="P:one-carbon metabolic process"/>
    <property type="evidence" value="ECO:0007669"/>
    <property type="project" value="UniProtKB-UniRule"/>
</dbReference>
<evidence type="ECO:0000256" key="6">
    <source>
        <dbReference type="HAMAP-Rule" id="MF_00223"/>
    </source>
</evidence>
<protein>
    <recommendedName>
        <fullName evidence="6">GTP cyclohydrolase 1</fullName>
        <ecNumber evidence="6">3.5.4.16</ecNumber>
    </recommendedName>
    <alternativeName>
        <fullName evidence="6">GTP cyclohydrolase I</fullName>
        <shortName evidence="6">GTP-CH-I</shortName>
    </alternativeName>
</protein>
<dbReference type="AlphaFoldDB" id="A0A521CFI6"/>
<dbReference type="NCBIfam" id="NF006825">
    <property type="entry name" value="PRK09347.1-2"/>
    <property type="match status" value="1"/>
</dbReference>
<dbReference type="GO" id="GO:0008270">
    <property type="term" value="F:zinc ion binding"/>
    <property type="evidence" value="ECO:0007669"/>
    <property type="project" value="UniProtKB-UniRule"/>
</dbReference>
<dbReference type="PANTHER" id="PTHR11109">
    <property type="entry name" value="GTP CYCLOHYDROLASE I"/>
    <property type="match status" value="1"/>
</dbReference>
<dbReference type="InterPro" id="IPR043133">
    <property type="entry name" value="GTP-CH-I_C/QueF"/>
</dbReference>
<evidence type="ECO:0000313" key="9">
    <source>
        <dbReference type="Proteomes" id="UP000320300"/>
    </source>
</evidence>
<keyword evidence="9" id="KW-1185">Reference proteome</keyword>
<dbReference type="HAMAP" id="MF_00223">
    <property type="entry name" value="FolE"/>
    <property type="match status" value="1"/>
</dbReference>
<evidence type="ECO:0000256" key="5">
    <source>
        <dbReference type="ARBA" id="ARBA00022801"/>
    </source>
</evidence>
<dbReference type="RefSeq" id="WP_142527663.1">
    <property type="nucleotide sequence ID" value="NZ_CBCSJO010000004.1"/>
</dbReference>
<dbReference type="UniPathway" id="UPA00848">
    <property type="reaction ID" value="UER00151"/>
</dbReference>
<feature type="domain" description="GTP cyclohydrolase I" evidence="7">
    <location>
        <begin position="31"/>
        <end position="206"/>
    </location>
</feature>
<dbReference type="GO" id="GO:0006729">
    <property type="term" value="P:tetrahydrobiopterin biosynthetic process"/>
    <property type="evidence" value="ECO:0007669"/>
    <property type="project" value="TreeGrafter"/>
</dbReference>
<dbReference type="EMBL" id="FXTN01000003">
    <property type="protein sequence ID" value="SMO57520.1"/>
    <property type="molecule type" value="Genomic_DNA"/>
</dbReference>
<dbReference type="PROSITE" id="PS00860">
    <property type="entry name" value="GTP_CYCLOHYDROL_1_2"/>
    <property type="match status" value="1"/>
</dbReference>
<keyword evidence="6" id="KW-0862">Zinc</keyword>
<dbReference type="GO" id="GO:0046654">
    <property type="term" value="P:tetrahydrofolate biosynthetic process"/>
    <property type="evidence" value="ECO:0007669"/>
    <property type="project" value="UniProtKB-UniRule"/>
</dbReference>
<reference evidence="8 9" key="1">
    <citation type="submission" date="2017-05" db="EMBL/GenBank/DDBJ databases">
        <authorList>
            <person name="Varghese N."/>
            <person name="Submissions S."/>
        </authorList>
    </citation>
    <scope>NUCLEOTIDE SEQUENCE [LARGE SCALE GENOMIC DNA]</scope>
    <source>
        <strain evidence="8 9">DSM 19036</strain>
    </source>
</reference>
<dbReference type="InterPro" id="IPR020602">
    <property type="entry name" value="GTP_CycHdrlase_I_dom"/>
</dbReference>
<dbReference type="FunFam" id="3.30.1130.10:FF:000001">
    <property type="entry name" value="GTP cyclohydrolase 1"/>
    <property type="match status" value="1"/>
</dbReference>
<dbReference type="PROSITE" id="PS00859">
    <property type="entry name" value="GTP_CYCLOHYDROL_1_1"/>
    <property type="match status" value="1"/>
</dbReference>
<organism evidence="8 9">
    <name type="scientific">Pedobacter westerhofensis</name>
    <dbReference type="NCBI Taxonomy" id="425512"/>
    <lineage>
        <taxon>Bacteria</taxon>
        <taxon>Pseudomonadati</taxon>
        <taxon>Bacteroidota</taxon>
        <taxon>Sphingobacteriia</taxon>
        <taxon>Sphingobacteriales</taxon>
        <taxon>Sphingobacteriaceae</taxon>
        <taxon>Pedobacter</taxon>
    </lineage>
</organism>
<comment type="subunit">
    <text evidence="6">Homopolymer.</text>
</comment>
<evidence type="ECO:0000256" key="2">
    <source>
        <dbReference type="ARBA" id="ARBA00005080"/>
    </source>
</evidence>
<accession>A0A521CFI6</accession>
<dbReference type="GO" id="GO:0005525">
    <property type="term" value="F:GTP binding"/>
    <property type="evidence" value="ECO:0007669"/>
    <property type="project" value="UniProtKB-KW"/>
</dbReference>
<feature type="binding site" evidence="6">
    <location>
        <position position="100"/>
    </location>
    <ligand>
        <name>Zn(2+)</name>
        <dbReference type="ChEBI" id="CHEBI:29105"/>
    </ligand>
</feature>
<dbReference type="SUPFAM" id="SSF55620">
    <property type="entry name" value="Tetrahydrobiopterin biosynthesis enzymes-like"/>
    <property type="match status" value="1"/>
</dbReference>
<comment type="similarity">
    <text evidence="3 6">Belongs to the GTP cyclohydrolase I family.</text>
</comment>
<proteinExistence type="inferred from homology"/>
<dbReference type="NCBIfam" id="NF006826">
    <property type="entry name" value="PRK09347.1-3"/>
    <property type="match status" value="1"/>
</dbReference>
<dbReference type="OrthoDB" id="9801207at2"/>
<evidence type="ECO:0000256" key="4">
    <source>
        <dbReference type="ARBA" id="ARBA00022563"/>
    </source>
</evidence>
<keyword evidence="6" id="KW-0547">Nucleotide-binding</keyword>
<dbReference type="GO" id="GO:0005737">
    <property type="term" value="C:cytoplasm"/>
    <property type="evidence" value="ECO:0007669"/>
    <property type="project" value="TreeGrafter"/>
</dbReference>
<dbReference type="Pfam" id="PF01227">
    <property type="entry name" value="GTP_cyclohydroI"/>
    <property type="match status" value="1"/>
</dbReference>
<feature type="binding site" evidence="6">
    <location>
        <position position="171"/>
    </location>
    <ligand>
        <name>Zn(2+)</name>
        <dbReference type="ChEBI" id="CHEBI:29105"/>
    </ligand>
</feature>